<keyword evidence="2" id="KW-1185">Reference proteome</keyword>
<accession>H0ELW6</accession>
<organism evidence="1 2">
    <name type="scientific">Glarea lozoyensis (strain ATCC 74030 / MF5533)</name>
    <dbReference type="NCBI Taxonomy" id="1104152"/>
    <lineage>
        <taxon>Eukaryota</taxon>
        <taxon>Fungi</taxon>
        <taxon>Dikarya</taxon>
        <taxon>Ascomycota</taxon>
        <taxon>Pezizomycotina</taxon>
        <taxon>Leotiomycetes</taxon>
        <taxon>Helotiales</taxon>
        <taxon>Helotiaceae</taxon>
        <taxon>Glarea</taxon>
    </lineage>
</organism>
<dbReference type="Proteomes" id="UP000005446">
    <property type="component" value="Unassembled WGS sequence"/>
</dbReference>
<evidence type="ECO:0000313" key="1">
    <source>
        <dbReference type="EMBL" id="EHL00503.1"/>
    </source>
</evidence>
<dbReference type="AlphaFoldDB" id="H0ELW6"/>
<dbReference type="InParanoid" id="H0ELW6"/>
<protein>
    <submittedName>
        <fullName evidence="1">Uncharacterized protein</fullName>
    </submittedName>
</protein>
<comment type="caution">
    <text evidence="1">The sequence shown here is derived from an EMBL/GenBank/DDBJ whole genome shotgun (WGS) entry which is preliminary data.</text>
</comment>
<evidence type="ECO:0000313" key="2">
    <source>
        <dbReference type="Proteomes" id="UP000005446"/>
    </source>
</evidence>
<sequence>MFCCILNIVYSRKKDPPRAKSTIDFQRYAPKIFEQFPSQLVNDMAQEKRLAEMVEEDKAEIESWKAAATKRLKMVT</sequence>
<gene>
    <name evidence="1" type="ORF">M7I_3589</name>
</gene>
<proteinExistence type="predicted"/>
<name>H0ELW6_GLAL7</name>
<dbReference type="HOGENOM" id="CLU_2654717_0_0_1"/>
<reference evidence="1 2" key="1">
    <citation type="journal article" date="2012" name="Eukaryot. Cell">
        <title>Genome sequence of the fungus Glarea lozoyensis: the first genome sequence of a species from the Helotiaceae family.</title>
        <authorList>
            <person name="Youssar L."/>
            <person name="Gruening B.A."/>
            <person name="Erxleben A."/>
            <person name="Guenther S."/>
            <person name="Huettel W."/>
        </authorList>
    </citation>
    <scope>NUCLEOTIDE SEQUENCE [LARGE SCALE GENOMIC DNA]</scope>
    <source>
        <strain evidence="2">ATCC 74030 / MF5533</strain>
    </source>
</reference>
<dbReference type="EMBL" id="AGUE01000080">
    <property type="protein sequence ID" value="EHL00503.1"/>
    <property type="molecule type" value="Genomic_DNA"/>
</dbReference>